<comment type="similarity">
    <text evidence="1">Belongs to the anhydro-N-acetylmuramic acid kinase family.</text>
</comment>
<keyword evidence="3" id="KW-1185">Reference proteome</keyword>
<dbReference type="RefSeq" id="WP_344314501.1">
    <property type="nucleotide sequence ID" value="NZ_BAAANY010000037.1"/>
</dbReference>
<name>A0ABN2ITW5_9ACTN</name>
<evidence type="ECO:0000256" key="1">
    <source>
        <dbReference type="HAMAP-Rule" id="MF_01270"/>
    </source>
</evidence>
<dbReference type="Gene3D" id="3.30.420.40">
    <property type="match status" value="2"/>
</dbReference>
<keyword evidence="1" id="KW-0808">Transferase</keyword>
<keyword evidence="1" id="KW-0119">Carbohydrate metabolism</keyword>
<dbReference type="EMBL" id="BAAANY010000037">
    <property type="protein sequence ID" value="GAA1711458.1"/>
    <property type="molecule type" value="Genomic_DNA"/>
</dbReference>
<keyword evidence="1" id="KW-0067">ATP-binding</keyword>
<organism evidence="2 3">
    <name type="scientific">Fodinicola feengrottensis</name>
    <dbReference type="NCBI Taxonomy" id="435914"/>
    <lineage>
        <taxon>Bacteria</taxon>
        <taxon>Bacillati</taxon>
        <taxon>Actinomycetota</taxon>
        <taxon>Actinomycetes</taxon>
        <taxon>Mycobacteriales</taxon>
        <taxon>Fodinicola</taxon>
    </lineage>
</organism>
<evidence type="ECO:0000313" key="2">
    <source>
        <dbReference type="EMBL" id="GAA1711458.1"/>
    </source>
</evidence>
<comment type="caution">
    <text evidence="2">The sequence shown here is derived from an EMBL/GenBank/DDBJ whole genome shotgun (WGS) entry which is preliminary data.</text>
</comment>
<dbReference type="EC" id="2.7.1.170" evidence="1"/>
<dbReference type="Proteomes" id="UP001500618">
    <property type="component" value="Unassembled WGS sequence"/>
</dbReference>
<sequence length="386" mass="40550">MRVVGLMSGTSYDGIDVAVAELEFLDGDIAMTPLGAQMVPYDAELTDRIGALLPPNQTTIERVCQLDTLLGRAYGEAAALAVRAYGGDLVVSHGQTVFHWIDDGRAQGSLQLGRPAWIAARTGLPVVSDLRSADIAAGGQGAPLVPAFDVLLLGVDRPRAALNLGGIANATVIDRFAHVLGYDLGPANALTDLAARRFFGTPYDIDGAYAAAGKVDDEFLQVLLAEPYYRREPPKSTGKELFHAGYLERFRPAGLSGEDVLATLTELTARVVAAELDRHGVTEVLASGGGVRNPVLMRRLGELTSASVGTIDALGVPSDAKEAYAFAVLGFLSWHGLPGAVPSVTGAREARILGSYTPGAGPLRLPAPAVGTPRHLRIQPEIRTGT</sequence>
<dbReference type="SUPFAM" id="SSF53067">
    <property type="entry name" value="Actin-like ATPase domain"/>
    <property type="match status" value="1"/>
</dbReference>
<dbReference type="PANTHER" id="PTHR30605:SF0">
    <property type="entry name" value="ANHYDRO-N-ACETYLMURAMIC ACID KINASE"/>
    <property type="match status" value="1"/>
</dbReference>
<reference evidence="2 3" key="1">
    <citation type="journal article" date="2019" name="Int. J. Syst. Evol. Microbiol.">
        <title>The Global Catalogue of Microorganisms (GCM) 10K type strain sequencing project: providing services to taxonomists for standard genome sequencing and annotation.</title>
        <authorList>
            <consortium name="The Broad Institute Genomics Platform"/>
            <consortium name="The Broad Institute Genome Sequencing Center for Infectious Disease"/>
            <person name="Wu L."/>
            <person name="Ma J."/>
        </authorList>
    </citation>
    <scope>NUCLEOTIDE SEQUENCE [LARGE SCALE GENOMIC DNA]</scope>
    <source>
        <strain evidence="2 3">JCM 14718</strain>
    </source>
</reference>
<gene>
    <name evidence="1" type="primary">anmK</name>
    <name evidence="2" type="ORF">GCM10009765_70840</name>
</gene>
<comment type="pathway">
    <text evidence="1">Amino-sugar metabolism; 1,6-anhydro-N-acetylmuramate degradation.</text>
</comment>
<dbReference type="NCBIfam" id="NF007146">
    <property type="entry name" value="PRK09585.2-6"/>
    <property type="match status" value="1"/>
</dbReference>
<keyword evidence="1 2" id="KW-0418">Kinase</keyword>
<proteinExistence type="inferred from homology"/>
<dbReference type="HAMAP" id="MF_01270">
    <property type="entry name" value="AnhMurNAc_kinase"/>
    <property type="match status" value="1"/>
</dbReference>
<accession>A0ABN2ITW5</accession>
<comment type="pathway">
    <text evidence="1">Cell wall biogenesis; peptidoglycan recycling.</text>
</comment>
<dbReference type="Pfam" id="PF03702">
    <property type="entry name" value="AnmK"/>
    <property type="match status" value="1"/>
</dbReference>
<dbReference type="GO" id="GO:0016301">
    <property type="term" value="F:kinase activity"/>
    <property type="evidence" value="ECO:0007669"/>
    <property type="project" value="UniProtKB-KW"/>
</dbReference>
<dbReference type="InterPro" id="IPR005338">
    <property type="entry name" value="Anhydro_N_Ac-Mur_kinase"/>
</dbReference>
<feature type="binding site" evidence="1">
    <location>
        <begin position="9"/>
        <end position="16"/>
    </location>
    <ligand>
        <name>ATP</name>
        <dbReference type="ChEBI" id="CHEBI:30616"/>
    </ligand>
</feature>
<dbReference type="PANTHER" id="PTHR30605">
    <property type="entry name" value="ANHYDRO-N-ACETYLMURAMIC ACID KINASE"/>
    <property type="match status" value="1"/>
</dbReference>
<dbReference type="CDD" id="cd24050">
    <property type="entry name" value="ASKHA_NBD_ANMK"/>
    <property type="match status" value="1"/>
</dbReference>
<comment type="function">
    <text evidence="1">Catalyzes the specific phosphorylation of 1,6-anhydro-N-acetylmuramic acid (anhMurNAc) with the simultaneous cleavage of the 1,6-anhydro ring, generating MurNAc-6-P. Is required for the utilization of anhMurNAc either imported from the medium or derived from its own cell wall murein, and thus plays a role in cell wall recycling.</text>
</comment>
<protein>
    <recommendedName>
        <fullName evidence="1">Anhydro-N-acetylmuramic acid kinase</fullName>
        <ecNumber evidence="1">2.7.1.170</ecNumber>
    </recommendedName>
    <alternativeName>
        <fullName evidence="1">AnhMurNAc kinase</fullName>
    </alternativeName>
</protein>
<comment type="catalytic activity">
    <reaction evidence="1">
        <text>1,6-anhydro-N-acetyl-beta-muramate + ATP + H2O = N-acetyl-D-muramate 6-phosphate + ADP + H(+)</text>
        <dbReference type="Rhea" id="RHEA:24952"/>
        <dbReference type="ChEBI" id="CHEBI:15377"/>
        <dbReference type="ChEBI" id="CHEBI:15378"/>
        <dbReference type="ChEBI" id="CHEBI:30616"/>
        <dbReference type="ChEBI" id="CHEBI:58690"/>
        <dbReference type="ChEBI" id="CHEBI:58722"/>
        <dbReference type="ChEBI" id="CHEBI:456216"/>
        <dbReference type="EC" id="2.7.1.170"/>
    </reaction>
</comment>
<evidence type="ECO:0000313" key="3">
    <source>
        <dbReference type="Proteomes" id="UP001500618"/>
    </source>
</evidence>
<keyword evidence="1" id="KW-0547">Nucleotide-binding</keyword>
<dbReference type="InterPro" id="IPR043129">
    <property type="entry name" value="ATPase_NBD"/>
</dbReference>